<dbReference type="RefSeq" id="WP_012327521.1">
    <property type="nucleotide sequence ID" value="NC_010507.1"/>
</dbReference>
<dbReference type="HOGENOM" id="CLU_2826230_0_0_5"/>
<geneLocation type="plasmid" evidence="1 2">
    <name>pMRAD08</name>
</geneLocation>
<protein>
    <submittedName>
        <fullName evidence="1">Uncharacterized protein</fullName>
    </submittedName>
</protein>
<gene>
    <name evidence="1" type="ordered locus">Mrad2831_6543</name>
</gene>
<accession>B1MAD0</accession>
<dbReference type="EMBL" id="CP001009">
    <property type="protein sequence ID" value="ACB28455.1"/>
    <property type="molecule type" value="Genomic_DNA"/>
</dbReference>
<proteinExistence type="predicted"/>
<name>B1MAD0_METRJ</name>
<reference evidence="1 2" key="1">
    <citation type="submission" date="2008-03" db="EMBL/GenBank/DDBJ databases">
        <title>Complete sequence of plasmid8 of Methylobacterium radiotolerans JCM 2831.</title>
        <authorList>
            <consortium name="US DOE Joint Genome Institute"/>
            <person name="Copeland A."/>
            <person name="Lucas S."/>
            <person name="Lapidus A."/>
            <person name="Glavina del Rio T."/>
            <person name="Dalin E."/>
            <person name="Tice H."/>
            <person name="Bruce D."/>
            <person name="Goodwin L."/>
            <person name="Pitluck S."/>
            <person name="Kiss H."/>
            <person name="Brettin T."/>
            <person name="Detter J.C."/>
            <person name="Han C."/>
            <person name="Kuske C.R."/>
            <person name="Schmutz J."/>
            <person name="Larimer F."/>
            <person name="Land M."/>
            <person name="Hauser L."/>
            <person name="Kyrpides N."/>
            <person name="Mikhailova N."/>
            <person name="Marx C.J."/>
            <person name="Richardson P."/>
        </authorList>
    </citation>
    <scope>NUCLEOTIDE SEQUENCE [LARGE SCALE GENOMIC DNA]</scope>
    <source>
        <strain evidence="2">ATCC 27329 / DSM 1819 / JCM 2831 / NBRC 15690 / NCIMB 10815 / 0-1</strain>
        <plasmid evidence="2">Plasmid pMRAD08</plasmid>
    </source>
</reference>
<dbReference type="PATRIC" id="fig|426355.14.peg.5838"/>
<dbReference type="GeneID" id="6141853"/>
<evidence type="ECO:0000313" key="1">
    <source>
        <dbReference type="EMBL" id="ACB28455.1"/>
    </source>
</evidence>
<organism evidence="1 2">
    <name type="scientific">Methylobacterium radiotolerans (strain ATCC 27329 / DSM 1819 / JCM 2831 / NBRC 15690 / NCIMB 10815 / 0-1)</name>
    <dbReference type="NCBI Taxonomy" id="426355"/>
    <lineage>
        <taxon>Bacteria</taxon>
        <taxon>Pseudomonadati</taxon>
        <taxon>Pseudomonadota</taxon>
        <taxon>Alphaproteobacteria</taxon>
        <taxon>Hyphomicrobiales</taxon>
        <taxon>Methylobacteriaceae</taxon>
        <taxon>Methylobacterium</taxon>
    </lineage>
</organism>
<dbReference type="Proteomes" id="UP000006589">
    <property type="component" value="Plasmid pMRAD08"/>
</dbReference>
<dbReference type="KEGG" id="mrd:Mrad2831_6543"/>
<dbReference type="AlphaFoldDB" id="B1MAD0"/>
<evidence type="ECO:0000313" key="2">
    <source>
        <dbReference type="Proteomes" id="UP000006589"/>
    </source>
</evidence>
<keyword evidence="1" id="KW-0614">Plasmid</keyword>
<sequence>MKPEPNADLQTQSIKIPSAAALGSGKEAWRPLALRAVDINADLSATIKRQAQTLCDARAELELLRR</sequence>